<dbReference type="SMART" id="SM01012">
    <property type="entry name" value="ANTAR"/>
    <property type="match status" value="1"/>
</dbReference>
<evidence type="ECO:0000256" key="1">
    <source>
        <dbReference type="ARBA" id="ARBA00022801"/>
    </source>
</evidence>
<dbReference type="Proteomes" id="UP001500212">
    <property type="component" value="Unassembled WGS sequence"/>
</dbReference>
<dbReference type="SMART" id="SM00331">
    <property type="entry name" value="PP2C_SIG"/>
    <property type="match status" value="1"/>
</dbReference>
<dbReference type="InterPro" id="IPR036457">
    <property type="entry name" value="PPM-type-like_dom_sf"/>
</dbReference>
<dbReference type="Pfam" id="PF03861">
    <property type="entry name" value="ANTAR"/>
    <property type="match status" value="1"/>
</dbReference>
<feature type="region of interest" description="Disordered" evidence="2">
    <location>
        <begin position="1"/>
        <end position="20"/>
    </location>
</feature>
<evidence type="ECO:0000313" key="6">
    <source>
        <dbReference type="Proteomes" id="UP001500212"/>
    </source>
</evidence>
<dbReference type="InterPro" id="IPR001932">
    <property type="entry name" value="PPM-type_phosphatase-like_dom"/>
</dbReference>
<dbReference type="Pfam" id="PF07228">
    <property type="entry name" value="SpoIIE"/>
    <property type="match status" value="1"/>
</dbReference>
<evidence type="ECO:0000259" key="3">
    <source>
        <dbReference type="PROSITE" id="PS50113"/>
    </source>
</evidence>
<protein>
    <recommendedName>
        <fullName evidence="7">PAC domain-containing protein</fullName>
    </recommendedName>
</protein>
<dbReference type="InterPro" id="IPR011006">
    <property type="entry name" value="CheY-like_superfamily"/>
</dbReference>
<dbReference type="Gene3D" id="1.10.10.10">
    <property type="entry name" value="Winged helix-like DNA-binding domain superfamily/Winged helix DNA-binding domain"/>
    <property type="match status" value="1"/>
</dbReference>
<evidence type="ECO:0000256" key="2">
    <source>
        <dbReference type="SAM" id="MobiDB-lite"/>
    </source>
</evidence>
<feature type="domain" description="ANTAR" evidence="4">
    <location>
        <begin position="23"/>
        <end position="84"/>
    </location>
</feature>
<proteinExistence type="predicted"/>
<dbReference type="InterPro" id="IPR035965">
    <property type="entry name" value="PAS-like_dom_sf"/>
</dbReference>
<evidence type="ECO:0000313" key="5">
    <source>
        <dbReference type="EMBL" id="GAA4601047.1"/>
    </source>
</evidence>
<keyword evidence="1" id="KW-0378">Hydrolase</keyword>
<feature type="region of interest" description="Disordered" evidence="2">
    <location>
        <begin position="89"/>
        <end position="147"/>
    </location>
</feature>
<evidence type="ECO:0000259" key="4">
    <source>
        <dbReference type="PROSITE" id="PS50921"/>
    </source>
</evidence>
<dbReference type="InterPro" id="IPR036388">
    <property type="entry name" value="WH-like_DNA-bd_sf"/>
</dbReference>
<comment type="caution">
    <text evidence="5">The sequence shown here is derived from an EMBL/GenBank/DDBJ whole genome shotgun (WGS) entry which is preliminary data.</text>
</comment>
<dbReference type="PANTHER" id="PTHR43156:SF2">
    <property type="entry name" value="STAGE II SPORULATION PROTEIN E"/>
    <property type="match status" value="1"/>
</dbReference>
<dbReference type="Gene3D" id="3.60.40.10">
    <property type="entry name" value="PPM-type phosphatase domain"/>
    <property type="match status" value="1"/>
</dbReference>
<organism evidence="5 6">
    <name type="scientific">Actinoallomurus liliacearum</name>
    <dbReference type="NCBI Taxonomy" id="1080073"/>
    <lineage>
        <taxon>Bacteria</taxon>
        <taxon>Bacillati</taxon>
        <taxon>Actinomycetota</taxon>
        <taxon>Actinomycetes</taxon>
        <taxon>Streptosporangiales</taxon>
        <taxon>Thermomonosporaceae</taxon>
        <taxon>Actinoallomurus</taxon>
    </lineage>
</organism>
<name>A0ABP8TB95_9ACTN</name>
<keyword evidence="6" id="KW-1185">Reference proteome</keyword>
<accession>A0ABP8TB95</accession>
<feature type="compositionally biased region" description="Low complexity" evidence="2">
    <location>
        <begin position="102"/>
        <end position="120"/>
    </location>
</feature>
<dbReference type="EMBL" id="BAABHJ010000001">
    <property type="protein sequence ID" value="GAA4601047.1"/>
    <property type="molecule type" value="Genomic_DNA"/>
</dbReference>
<sequence>MGFPHTTGDRPPEQQADTSETTIEQLRAELEQLRDRLRTTAAIEQAKGALAERLRCGVDAAYTHLLQLARDSGISPLDAAALLFTTEARDGESPPAPRSPADDAGQAASPAADAGQDAPPAAGPRPSTAVPAGRSPADPRVCPRPAPDDLLEQFEHAQRLGNLGCGTWEPATGASHWSEQVYVIFGRDPEEGPLPLDRLAAVVVPEDVPLTAHLVSTLVDGREPVDSEIHIRRDGETRELRLIGEPVVDAAGRPMAVRCVYQDVTGWRRGERALTASRRQLEQLRVDEERRQAIDMQRSILPLPERVIGKPGLRAAIRYLPAGILSRVGGDWYETSAIDGEGVFLAIGDVSGHGRTAAAAMARLRNGLSGLAFTGAPPDRLLSWLNRLTLHWPTSLTATALAGRFDPETRTLTWAQGGHFPPVLIRDGKATTLDPPDGMLLGAVDDAEFGVATTSLESGDLLLLYTDGLIERRDRDLQVGQDLLLRVAETAGSNDPETVLDRVLSAFGAPNPNDDTCVVAIQIV</sequence>
<gene>
    <name evidence="5" type="ORF">GCM10023195_02160</name>
</gene>
<dbReference type="Gene3D" id="3.30.450.20">
    <property type="entry name" value="PAS domain"/>
    <property type="match status" value="1"/>
</dbReference>
<dbReference type="InterPro" id="IPR013655">
    <property type="entry name" value="PAS_fold_3"/>
</dbReference>
<dbReference type="PROSITE" id="PS50921">
    <property type="entry name" value="ANTAR"/>
    <property type="match status" value="1"/>
</dbReference>
<reference evidence="6" key="1">
    <citation type="journal article" date="2019" name="Int. J. Syst. Evol. Microbiol.">
        <title>The Global Catalogue of Microorganisms (GCM) 10K type strain sequencing project: providing services to taxonomists for standard genome sequencing and annotation.</title>
        <authorList>
            <consortium name="The Broad Institute Genomics Platform"/>
            <consortium name="The Broad Institute Genome Sequencing Center for Infectious Disease"/>
            <person name="Wu L."/>
            <person name="Ma J."/>
        </authorList>
    </citation>
    <scope>NUCLEOTIDE SEQUENCE [LARGE SCALE GENOMIC DNA]</scope>
    <source>
        <strain evidence="6">JCM 17938</strain>
    </source>
</reference>
<dbReference type="SUPFAM" id="SSF81606">
    <property type="entry name" value="PP2C-like"/>
    <property type="match status" value="1"/>
</dbReference>
<dbReference type="InterPro" id="IPR052016">
    <property type="entry name" value="Bact_Sigma-Reg"/>
</dbReference>
<dbReference type="RefSeq" id="WP_345346635.1">
    <property type="nucleotide sequence ID" value="NZ_BAABHJ010000001.1"/>
</dbReference>
<dbReference type="SUPFAM" id="SSF55785">
    <property type="entry name" value="PYP-like sensor domain (PAS domain)"/>
    <property type="match status" value="1"/>
</dbReference>
<dbReference type="PANTHER" id="PTHR43156">
    <property type="entry name" value="STAGE II SPORULATION PROTEIN E-RELATED"/>
    <property type="match status" value="1"/>
</dbReference>
<dbReference type="PROSITE" id="PS50113">
    <property type="entry name" value="PAC"/>
    <property type="match status" value="1"/>
</dbReference>
<feature type="domain" description="PAC" evidence="3">
    <location>
        <begin position="223"/>
        <end position="276"/>
    </location>
</feature>
<dbReference type="Pfam" id="PF08447">
    <property type="entry name" value="PAS_3"/>
    <property type="match status" value="1"/>
</dbReference>
<dbReference type="CDD" id="cd00130">
    <property type="entry name" value="PAS"/>
    <property type="match status" value="1"/>
</dbReference>
<dbReference type="InterPro" id="IPR000700">
    <property type="entry name" value="PAS-assoc_C"/>
</dbReference>
<dbReference type="InterPro" id="IPR000014">
    <property type="entry name" value="PAS"/>
</dbReference>
<evidence type="ECO:0008006" key="7">
    <source>
        <dbReference type="Google" id="ProtNLM"/>
    </source>
</evidence>
<dbReference type="SUPFAM" id="SSF52172">
    <property type="entry name" value="CheY-like"/>
    <property type="match status" value="1"/>
</dbReference>
<dbReference type="InterPro" id="IPR005561">
    <property type="entry name" value="ANTAR"/>
</dbReference>